<dbReference type="STRING" id="158627.BW687_05205"/>
<evidence type="ECO:0000313" key="8">
    <source>
        <dbReference type="Proteomes" id="UP000095143"/>
    </source>
</evidence>
<dbReference type="Proteomes" id="UP000095143">
    <property type="component" value="Unassembled WGS sequence"/>
</dbReference>
<organism evidence="7 8">
    <name type="scientific">Pseudomonas graminis</name>
    <dbReference type="NCBI Taxonomy" id="158627"/>
    <lineage>
        <taxon>Bacteria</taxon>
        <taxon>Pseudomonadati</taxon>
        <taxon>Pseudomonadota</taxon>
        <taxon>Gammaproteobacteria</taxon>
        <taxon>Pseudomonadales</taxon>
        <taxon>Pseudomonadaceae</taxon>
        <taxon>Pseudomonas</taxon>
    </lineage>
</organism>
<dbReference type="InterPro" id="IPR051675">
    <property type="entry name" value="Endo/Exo/Phosphatase_dom_1"/>
</dbReference>
<evidence type="ECO:0000256" key="2">
    <source>
        <dbReference type="ARBA" id="ARBA00022691"/>
    </source>
</evidence>
<dbReference type="SUPFAM" id="SSF47781">
    <property type="entry name" value="RuvA domain 2-like"/>
    <property type="match status" value="1"/>
</dbReference>
<dbReference type="PANTHER" id="PTHR21180">
    <property type="entry name" value="ENDONUCLEASE/EXONUCLEASE/PHOSPHATASE FAMILY DOMAIN-CONTAINING PROTEIN 1"/>
    <property type="match status" value="1"/>
</dbReference>
<dbReference type="PANTHER" id="PTHR21180:SF9">
    <property type="entry name" value="TYPE II SECRETION SYSTEM PROTEIN K"/>
    <property type="match status" value="1"/>
</dbReference>
<keyword evidence="3" id="KW-0479">Metal-binding</keyword>
<dbReference type="RefSeq" id="WP_065991445.1">
    <property type="nucleotide sequence ID" value="NZ_MDEN01000068.1"/>
</dbReference>
<dbReference type="Gene3D" id="1.10.150.320">
    <property type="entry name" value="Photosystem II 12 kDa extrinsic protein"/>
    <property type="match status" value="1"/>
</dbReference>
<dbReference type="CDD" id="cd01335">
    <property type="entry name" value="Radical_SAM"/>
    <property type="match status" value="1"/>
</dbReference>
<gene>
    <name evidence="7" type="ORF">BBI10_20440</name>
</gene>
<dbReference type="NCBIfam" id="TIGR03916">
    <property type="entry name" value="rSAM_link_UDG"/>
    <property type="match status" value="1"/>
</dbReference>
<dbReference type="SFLD" id="SFLDS00029">
    <property type="entry name" value="Radical_SAM"/>
    <property type="match status" value="1"/>
</dbReference>
<protein>
    <submittedName>
        <fullName evidence="7">Putative DNA modification/repair radical SAM protein</fullName>
    </submittedName>
</protein>
<dbReference type="EMBL" id="MDEN01000068">
    <property type="protein sequence ID" value="OCX13933.1"/>
    <property type="molecule type" value="Genomic_DNA"/>
</dbReference>
<reference evidence="7 8" key="1">
    <citation type="submission" date="2016-08" db="EMBL/GenBank/DDBJ databases">
        <title>Whole genome sequence of Pseudomonas graminis strain UASWS1507, a potential biological control agent for agriculture.</title>
        <authorList>
            <person name="Crovadore J."/>
            <person name="Calmin G."/>
            <person name="Chablais R."/>
            <person name="Cochard B."/>
            <person name="Lefort F."/>
        </authorList>
    </citation>
    <scope>NUCLEOTIDE SEQUENCE [LARGE SCALE GENOMIC DNA]</scope>
    <source>
        <strain evidence="7 8">UASWS1507</strain>
    </source>
</reference>
<evidence type="ECO:0000256" key="3">
    <source>
        <dbReference type="ARBA" id="ARBA00022723"/>
    </source>
</evidence>
<dbReference type="InterPro" id="IPR023874">
    <property type="entry name" value="DNA_rSAM_put"/>
</dbReference>
<name>A0A1C2DGU7_9PSED</name>
<evidence type="ECO:0000259" key="6">
    <source>
        <dbReference type="Pfam" id="PF04055"/>
    </source>
</evidence>
<dbReference type="Pfam" id="PF04055">
    <property type="entry name" value="Radical_SAM"/>
    <property type="match status" value="1"/>
</dbReference>
<dbReference type="InterPro" id="IPR010994">
    <property type="entry name" value="RuvA_2-like"/>
</dbReference>
<keyword evidence="4" id="KW-0408">Iron</keyword>
<dbReference type="SFLD" id="SFLDG01102">
    <property type="entry name" value="Uncharacterised_Radical_SAM_Su"/>
    <property type="match status" value="1"/>
</dbReference>
<dbReference type="InterPro" id="IPR058240">
    <property type="entry name" value="rSAM_sf"/>
</dbReference>
<dbReference type="GO" id="GO:0046872">
    <property type="term" value="F:metal ion binding"/>
    <property type="evidence" value="ECO:0007669"/>
    <property type="project" value="UniProtKB-KW"/>
</dbReference>
<keyword evidence="2" id="KW-0949">S-adenosyl-L-methionine</keyword>
<evidence type="ECO:0000256" key="4">
    <source>
        <dbReference type="ARBA" id="ARBA00023004"/>
    </source>
</evidence>
<dbReference type="GO" id="GO:0003824">
    <property type="term" value="F:catalytic activity"/>
    <property type="evidence" value="ECO:0007669"/>
    <property type="project" value="InterPro"/>
</dbReference>
<comment type="cofactor">
    <cofactor evidence="1">
        <name>[4Fe-4S] cluster</name>
        <dbReference type="ChEBI" id="CHEBI:49883"/>
    </cofactor>
</comment>
<dbReference type="OrthoDB" id="9801154at2"/>
<dbReference type="GO" id="GO:0051536">
    <property type="term" value="F:iron-sulfur cluster binding"/>
    <property type="evidence" value="ECO:0007669"/>
    <property type="project" value="UniProtKB-KW"/>
</dbReference>
<keyword evidence="5" id="KW-0411">Iron-sulfur</keyword>
<accession>A0A1C2DGU7</accession>
<feature type="domain" description="Radical SAM core" evidence="6">
    <location>
        <begin position="61"/>
        <end position="192"/>
    </location>
</feature>
<evidence type="ECO:0000256" key="5">
    <source>
        <dbReference type="ARBA" id="ARBA00023014"/>
    </source>
</evidence>
<dbReference type="Gene3D" id="3.20.20.70">
    <property type="entry name" value="Aldolase class I"/>
    <property type="match status" value="1"/>
</dbReference>
<comment type="caution">
    <text evidence="7">The sequence shown here is derived from an EMBL/GenBank/DDBJ whole genome shotgun (WGS) entry which is preliminary data.</text>
</comment>
<proteinExistence type="predicted"/>
<evidence type="ECO:0000313" key="7">
    <source>
        <dbReference type="EMBL" id="OCX13933.1"/>
    </source>
</evidence>
<dbReference type="InterPro" id="IPR007197">
    <property type="entry name" value="rSAM"/>
</dbReference>
<dbReference type="InterPro" id="IPR013785">
    <property type="entry name" value="Aldolase_TIM"/>
</dbReference>
<sequence length="406" mass="45693">MQLIDKLSILADAAKYDASCASSAAPKRSSEGKSGLGSSTGMGICHSYTPDGRCVSLLKILLTNFCLYDCQYCVNRRSSDVPRARFSPEEVVTLTMDFYRRNCVSGLFLSSGIIRSADYTMEQLIRVAKLLREEHEFRGYIHLKTIPEADPALIEEAGRYADRLSVNIELPTQLGLQTLAPEKEMGSIKQAMQTIYTGQQTVLNEPRAPKFTPAGQSTQMIVGADETDDSTILHTAESLYGDFRLKRVYYSAFSPIPNSPKSVPHAAPPLMREHRLYQADFLLRSYGYSANELLQGPGHLALDIDPKLAWALEHRDIFPLDLNRAEPAMIARIPGIGIRTTKRLVELRRQRRIRYEDLTRLRCVLAKAKPFIITSDYHPRQAESSSIDLREQLRDKPQPQQMALWG</sequence>
<evidence type="ECO:0000256" key="1">
    <source>
        <dbReference type="ARBA" id="ARBA00001966"/>
    </source>
</evidence>
<dbReference type="AlphaFoldDB" id="A0A1C2DGU7"/>
<dbReference type="SUPFAM" id="SSF102114">
    <property type="entry name" value="Radical SAM enzymes"/>
    <property type="match status" value="1"/>
</dbReference>